<feature type="compositionally biased region" description="Basic and acidic residues" evidence="1">
    <location>
        <begin position="14"/>
        <end position="29"/>
    </location>
</feature>
<feature type="compositionally biased region" description="Basic and acidic residues" evidence="1">
    <location>
        <begin position="79"/>
        <end position="88"/>
    </location>
</feature>
<dbReference type="Proteomes" id="UP000062317">
    <property type="component" value="Unassembled WGS sequence"/>
</dbReference>
<protein>
    <submittedName>
        <fullName evidence="2">Uncharacterized protein</fullName>
    </submittedName>
</protein>
<gene>
    <name evidence="2" type="ORF">WT27_31265</name>
</gene>
<evidence type="ECO:0000256" key="1">
    <source>
        <dbReference type="SAM" id="MobiDB-lite"/>
    </source>
</evidence>
<dbReference type="AlphaFoldDB" id="A0A106E8C9"/>
<dbReference type="EMBL" id="LPEQ01000048">
    <property type="protein sequence ID" value="KVV51743.1"/>
    <property type="molecule type" value="Genomic_DNA"/>
</dbReference>
<feature type="region of interest" description="Disordered" evidence="1">
    <location>
        <begin position="1"/>
        <end position="88"/>
    </location>
</feature>
<comment type="caution">
    <text evidence="2">The sequence shown here is derived from an EMBL/GenBank/DDBJ whole genome shotgun (WGS) entry which is preliminary data.</text>
</comment>
<name>A0A106E8C9_9BURK</name>
<evidence type="ECO:0000313" key="3">
    <source>
        <dbReference type="Proteomes" id="UP000062317"/>
    </source>
</evidence>
<sequence>MLSFPGRPVTSLTHAEKTHESPFRPESRRGGRRARREHRAADTRTLVVEIGTRLPFTDSGGIAGDGHPVDLIDRPPTPRRKEFLKHVT</sequence>
<accession>A0A106E8C9</accession>
<reference evidence="2 3" key="1">
    <citation type="submission" date="2015-11" db="EMBL/GenBank/DDBJ databases">
        <title>Expanding the genomic diversity of Burkholderia species for the development of highly accurate diagnostics.</title>
        <authorList>
            <person name="Sahl J."/>
            <person name="Keim P."/>
            <person name="Wagner D."/>
        </authorList>
    </citation>
    <scope>NUCLEOTIDE SEQUENCE [LARGE SCALE GENOMIC DNA]</scope>
    <source>
        <strain evidence="2 3">MSMB1301WGS</strain>
    </source>
</reference>
<organism evidence="2 3">
    <name type="scientific">Burkholderia territorii</name>
    <dbReference type="NCBI Taxonomy" id="1503055"/>
    <lineage>
        <taxon>Bacteria</taxon>
        <taxon>Pseudomonadati</taxon>
        <taxon>Pseudomonadota</taxon>
        <taxon>Betaproteobacteria</taxon>
        <taxon>Burkholderiales</taxon>
        <taxon>Burkholderiaceae</taxon>
        <taxon>Burkholderia</taxon>
        <taxon>Burkholderia cepacia complex</taxon>
    </lineage>
</organism>
<proteinExistence type="predicted"/>
<evidence type="ECO:0000313" key="2">
    <source>
        <dbReference type="EMBL" id="KVV51743.1"/>
    </source>
</evidence>
<keyword evidence="3" id="KW-1185">Reference proteome</keyword>